<evidence type="ECO:0000256" key="1">
    <source>
        <dbReference type="ARBA" id="ARBA00004141"/>
    </source>
</evidence>
<comment type="subcellular location">
    <subcellularLocation>
        <location evidence="1">Membrane</location>
        <topology evidence="1">Multi-pass membrane protein</topology>
    </subcellularLocation>
</comment>
<feature type="region of interest" description="Disordered" evidence="5">
    <location>
        <begin position="1"/>
        <end position="64"/>
    </location>
</feature>
<keyword evidence="2 6" id="KW-0812">Transmembrane</keyword>
<name>A0ABX1SWW4_9BIFI</name>
<evidence type="ECO:0000256" key="6">
    <source>
        <dbReference type="SAM" id="Phobius"/>
    </source>
</evidence>
<comment type="caution">
    <text evidence="8">The sequence shown here is derived from an EMBL/GenBank/DDBJ whole genome shotgun (WGS) entry which is preliminary data.</text>
</comment>
<feature type="domain" description="TM2" evidence="7">
    <location>
        <begin position="70"/>
        <end position="114"/>
    </location>
</feature>
<keyword evidence="4 6" id="KW-0472">Membrane</keyword>
<dbReference type="Proteomes" id="UP000553756">
    <property type="component" value="Unassembled WGS sequence"/>
</dbReference>
<reference evidence="8 9" key="1">
    <citation type="submission" date="2020-02" db="EMBL/GenBank/DDBJ databases">
        <title>Characterization of phylogenetic diversity of novel bifidobacterial species isolated in Czech ZOOs.</title>
        <authorList>
            <person name="Lugli G.A."/>
            <person name="Vera N.B."/>
            <person name="Ventura M."/>
        </authorList>
    </citation>
    <scope>NUCLEOTIDE SEQUENCE [LARGE SCALE GENOMIC DNA]</scope>
    <source>
        <strain evidence="8 9">DSM 109963</strain>
    </source>
</reference>
<dbReference type="Pfam" id="PF05154">
    <property type="entry name" value="TM2"/>
    <property type="match status" value="1"/>
</dbReference>
<evidence type="ECO:0000256" key="5">
    <source>
        <dbReference type="SAM" id="MobiDB-lite"/>
    </source>
</evidence>
<evidence type="ECO:0000256" key="3">
    <source>
        <dbReference type="ARBA" id="ARBA00022989"/>
    </source>
</evidence>
<sequence>MSDFNTNGQAPQSAPTDPAYTQQSAQQPAQEYTQSAYQQQPPQGQPYYTQPGYQPYSQQGYQPQPVYPAQKSKIAAGLFGIFLGEFGVHNFYLGYTGKAVAQLLLTLLGWVLLGLGPIAAYIWGLVEGILIISSSYGSNWHRDGQGMELKD</sequence>
<feature type="compositionally biased region" description="Low complexity" evidence="5">
    <location>
        <begin position="32"/>
        <end position="64"/>
    </location>
</feature>
<evidence type="ECO:0000256" key="4">
    <source>
        <dbReference type="ARBA" id="ARBA00023136"/>
    </source>
</evidence>
<keyword evidence="9" id="KW-1185">Reference proteome</keyword>
<evidence type="ECO:0000259" key="7">
    <source>
        <dbReference type="Pfam" id="PF05154"/>
    </source>
</evidence>
<organism evidence="8 9">
    <name type="scientific">Bifidobacterium panos</name>
    <dbReference type="NCBI Taxonomy" id="2675321"/>
    <lineage>
        <taxon>Bacteria</taxon>
        <taxon>Bacillati</taxon>
        <taxon>Actinomycetota</taxon>
        <taxon>Actinomycetes</taxon>
        <taxon>Bifidobacteriales</taxon>
        <taxon>Bifidobacteriaceae</taxon>
        <taxon>Bifidobacterium</taxon>
    </lineage>
</organism>
<gene>
    <name evidence="8" type="ORF">G1C94_0963</name>
</gene>
<feature type="transmembrane region" description="Helical" evidence="6">
    <location>
        <begin position="107"/>
        <end position="132"/>
    </location>
</feature>
<dbReference type="EMBL" id="JAAIIJ010000018">
    <property type="protein sequence ID" value="NMN02341.1"/>
    <property type="molecule type" value="Genomic_DNA"/>
</dbReference>
<evidence type="ECO:0000256" key="2">
    <source>
        <dbReference type="ARBA" id="ARBA00022692"/>
    </source>
</evidence>
<dbReference type="InterPro" id="IPR007829">
    <property type="entry name" value="TM2"/>
</dbReference>
<keyword evidence="3 6" id="KW-1133">Transmembrane helix</keyword>
<accession>A0ABX1SWW4</accession>
<evidence type="ECO:0000313" key="8">
    <source>
        <dbReference type="EMBL" id="NMN02341.1"/>
    </source>
</evidence>
<evidence type="ECO:0000313" key="9">
    <source>
        <dbReference type="Proteomes" id="UP000553756"/>
    </source>
</evidence>
<feature type="compositionally biased region" description="Polar residues" evidence="5">
    <location>
        <begin position="1"/>
        <end position="31"/>
    </location>
</feature>
<proteinExistence type="predicted"/>
<feature type="transmembrane region" description="Helical" evidence="6">
    <location>
        <begin position="74"/>
        <end position="95"/>
    </location>
</feature>
<protein>
    <submittedName>
        <fullName evidence="8">TM2 domain-containing protein</fullName>
    </submittedName>
</protein>